<feature type="region of interest" description="Disordered" evidence="1">
    <location>
        <begin position="1"/>
        <end position="118"/>
    </location>
</feature>
<evidence type="ECO:0000313" key="3">
    <source>
        <dbReference type="Proteomes" id="UP000256964"/>
    </source>
</evidence>
<sequence>MRSSVSSQVGPCAPHPTFARSPVAGRHSSGDREAQTSSTAVFAPATANSHTHPSRSVETPEPAAQSRDQSHVNWRDSRLPPRTEKLQKAIVRRTDASEDRKEATTHVSGGSELHCPATRRLATPGNQCHDEEWCRSVRAQRVLEALCGVWARRMKGKNVCGVEQLRTRRELMLAMRHIASYVAWYQDEERRGAWKRC</sequence>
<protein>
    <submittedName>
        <fullName evidence="2">Uncharacterized protein</fullName>
    </submittedName>
</protein>
<evidence type="ECO:0000256" key="1">
    <source>
        <dbReference type="SAM" id="MobiDB-lite"/>
    </source>
</evidence>
<dbReference type="EMBL" id="KZ857418">
    <property type="protein sequence ID" value="RDX47524.1"/>
    <property type="molecule type" value="Genomic_DNA"/>
</dbReference>
<organism evidence="2 3">
    <name type="scientific">Lentinus brumalis</name>
    <dbReference type="NCBI Taxonomy" id="2498619"/>
    <lineage>
        <taxon>Eukaryota</taxon>
        <taxon>Fungi</taxon>
        <taxon>Dikarya</taxon>
        <taxon>Basidiomycota</taxon>
        <taxon>Agaricomycotina</taxon>
        <taxon>Agaricomycetes</taxon>
        <taxon>Polyporales</taxon>
        <taxon>Polyporaceae</taxon>
        <taxon>Lentinus</taxon>
    </lineage>
</organism>
<proteinExistence type="predicted"/>
<accession>A0A371D4P7</accession>
<evidence type="ECO:0000313" key="2">
    <source>
        <dbReference type="EMBL" id="RDX47524.1"/>
    </source>
</evidence>
<feature type="compositionally biased region" description="Polar residues" evidence="1">
    <location>
        <begin position="35"/>
        <end position="57"/>
    </location>
</feature>
<gene>
    <name evidence="2" type="ORF">OH76DRAFT_770680</name>
</gene>
<dbReference type="AlphaFoldDB" id="A0A371D4P7"/>
<name>A0A371D4P7_9APHY</name>
<keyword evidence="3" id="KW-1185">Reference proteome</keyword>
<reference evidence="2 3" key="1">
    <citation type="journal article" date="2018" name="Biotechnol. Biofuels">
        <title>Integrative visual omics of the white-rot fungus Polyporus brumalis exposes the biotechnological potential of its oxidative enzymes for delignifying raw plant biomass.</title>
        <authorList>
            <person name="Miyauchi S."/>
            <person name="Rancon A."/>
            <person name="Drula E."/>
            <person name="Hage H."/>
            <person name="Chaduli D."/>
            <person name="Favel A."/>
            <person name="Grisel S."/>
            <person name="Henrissat B."/>
            <person name="Herpoel-Gimbert I."/>
            <person name="Ruiz-Duenas F.J."/>
            <person name="Chevret D."/>
            <person name="Hainaut M."/>
            <person name="Lin J."/>
            <person name="Wang M."/>
            <person name="Pangilinan J."/>
            <person name="Lipzen A."/>
            <person name="Lesage-Meessen L."/>
            <person name="Navarro D."/>
            <person name="Riley R."/>
            <person name="Grigoriev I.V."/>
            <person name="Zhou S."/>
            <person name="Raouche S."/>
            <person name="Rosso M.N."/>
        </authorList>
    </citation>
    <scope>NUCLEOTIDE SEQUENCE [LARGE SCALE GENOMIC DNA]</scope>
    <source>
        <strain evidence="2 3">BRFM 1820</strain>
    </source>
</reference>
<feature type="compositionally biased region" description="Basic and acidic residues" evidence="1">
    <location>
        <begin position="68"/>
        <end position="104"/>
    </location>
</feature>
<dbReference type="Proteomes" id="UP000256964">
    <property type="component" value="Unassembled WGS sequence"/>
</dbReference>